<protein>
    <recommendedName>
        <fullName evidence="3">Rv0623 family protein transcription factor</fullName>
    </recommendedName>
</protein>
<evidence type="ECO:0000313" key="2">
    <source>
        <dbReference type="Proteomes" id="UP000046176"/>
    </source>
</evidence>
<organism evidence="1 2">
    <name type="scientific">Neorhizobium galegae bv. officinalis</name>
    <dbReference type="NCBI Taxonomy" id="323656"/>
    <lineage>
        <taxon>Bacteria</taxon>
        <taxon>Pseudomonadati</taxon>
        <taxon>Pseudomonadota</taxon>
        <taxon>Alphaproteobacteria</taxon>
        <taxon>Hyphomicrobiales</taxon>
        <taxon>Rhizobiaceae</taxon>
        <taxon>Rhizobium/Agrobacterium group</taxon>
        <taxon>Neorhizobium</taxon>
    </lineage>
</organism>
<sequence>MNLQIRDPLAHELARKLAEKRKITLTEAVIAALKAELEKENSAQEKSRSLAERHAFLAEKLKALGTGEGREMTKDEIDEMWGH</sequence>
<dbReference type="RefSeq" id="WP_046666223.1">
    <property type="nucleotide sequence ID" value="NZ_CCRH01000004.1"/>
</dbReference>
<dbReference type="Pfam" id="PF07704">
    <property type="entry name" value="PSK_trans_fac"/>
    <property type="match status" value="1"/>
</dbReference>
<dbReference type="Proteomes" id="UP000046176">
    <property type="component" value="Unassembled WGS sequence"/>
</dbReference>
<dbReference type="OrthoDB" id="7998375at2"/>
<evidence type="ECO:0008006" key="3">
    <source>
        <dbReference type="Google" id="ProtNLM"/>
    </source>
</evidence>
<reference evidence="1 2" key="1">
    <citation type="submission" date="2014-08" db="EMBL/GenBank/DDBJ databases">
        <authorList>
            <person name="Chen Y.-H."/>
        </authorList>
    </citation>
    <scope>NUCLEOTIDE SEQUENCE [LARGE SCALE GENOMIC DNA]</scope>
</reference>
<dbReference type="EMBL" id="CCRH01000004">
    <property type="protein sequence ID" value="CDZ33248.1"/>
    <property type="molecule type" value="Genomic_DNA"/>
</dbReference>
<proteinExistence type="predicted"/>
<dbReference type="AlphaFoldDB" id="A0A0T7FE14"/>
<name>A0A0T7FE14_NEOGA</name>
<gene>
    <name evidence="1" type="ORF">NGAL_HAMBI1145_17360</name>
</gene>
<dbReference type="InterPro" id="IPR011660">
    <property type="entry name" value="VapB-like"/>
</dbReference>
<accession>A0A0T7FE14</accession>
<evidence type="ECO:0000313" key="1">
    <source>
        <dbReference type="EMBL" id="CDZ33248.1"/>
    </source>
</evidence>